<reference evidence="1 2" key="1">
    <citation type="journal article" date="2024" name="Ann. Entomol. Soc. Am.">
        <title>Genomic analyses of the southern and eastern yellowjacket wasps (Hymenoptera: Vespidae) reveal evolutionary signatures of social life.</title>
        <authorList>
            <person name="Catto M.A."/>
            <person name="Caine P.B."/>
            <person name="Orr S.E."/>
            <person name="Hunt B.G."/>
            <person name="Goodisman M.A.D."/>
        </authorList>
    </citation>
    <scope>NUCLEOTIDE SEQUENCE [LARGE SCALE GENOMIC DNA]</scope>
    <source>
        <strain evidence="1">232</strain>
        <tissue evidence="1">Head and thorax</tissue>
    </source>
</reference>
<comment type="caution">
    <text evidence="1">The sequence shown here is derived from an EMBL/GenBank/DDBJ whole genome shotgun (WGS) entry which is preliminary data.</text>
</comment>
<accession>A0ABD2B020</accession>
<keyword evidence="2" id="KW-1185">Reference proteome</keyword>
<proteinExistence type="predicted"/>
<gene>
    <name evidence="1" type="ORF">V1477_017874</name>
</gene>
<organism evidence="1 2">
    <name type="scientific">Vespula maculifrons</name>
    <name type="common">Eastern yellow jacket</name>
    <name type="synonym">Wasp</name>
    <dbReference type="NCBI Taxonomy" id="7453"/>
    <lineage>
        <taxon>Eukaryota</taxon>
        <taxon>Metazoa</taxon>
        <taxon>Ecdysozoa</taxon>
        <taxon>Arthropoda</taxon>
        <taxon>Hexapoda</taxon>
        <taxon>Insecta</taxon>
        <taxon>Pterygota</taxon>
        <taxon>Neoptera</taxon>
        <taxon>Endopterygota</taxon>
        <taxon>Hymenoptera</taxon>
        <taxon>Apocrita</taxon>
        <taxon>Aculeata</taxon>
        <taxon>Vespoidea</taxon>
        <taxon>Vespidae</taxon>
        <taxon>Vespinae</taxon>
        <taxon>Vespula</taxon>
    </lineage>
</organism>
<protein>
    <submittedName>
        <fullName evidence="1">Uncharacterized protein</fullName>
    </submittedName>
</protein>
<dbReference type="AlphaFoldDB" id="A0ABD2B020"/>
<dbReference type="Proteomes" id="UP001607303">
    <property type="component" value="Unassembled WGS sequence"/>
</dbReference>
<name>A0ABD2B020_VESMC</name>
<evidence type="ECO:0000313" key="1">
    <source>
        <dbReference type="EMBL" id="KAL2726060.1"/>
    </source>
</evidence>
<sequence length="61" mass="6923">MKVISLASIAQIIGYSDKSKNNINRVVISLHDFGYTSEKEYGIYISLRTVLKVFQADSKRL</sequence>
<dbReference type="EMBL" id="JAYRBN010000109">
    <property type="protein sequence ID" value="KAL2726060.1"/>
    <property type="molecule type" value="Genomic_DNA"/>
</dbReference>
<evidence type="ECO:0000313" key="2">
    <source>
        <dbReference type="Proteomes" id="UP001607303"/>
    </source>
</evidence>